<dbReference type="InterPro" id="IPR010982">
    <property type="entry name" value="Lambda_DNA-bd_dom_sf"/>
</dbReference>
<feature type="domain" description="HTH lacI-type" evidence="4">
    <location>
        <begin position="6"/>
        <end position="47"/>
    </location>
</feature>
<dbReference type="SUPFAM" id="SSF47413">
    <property type="entry name" value="lambda repressor-like DNA-binding domains"/>
    <property type="match status" value="1"/>
</dbReference>
<dbReference type="RefSeq" id="WP_139982723.1">
    <property type="nucleotide sequence ID" value="NZ_CP041046.1"/>
</dbReference>
<organism evidence="5 6">
    <name type="scientific">Luteibacter pinisoli</name>
    <dbReference type="NCBI Taxonomy" id="2589080"/>
    <lineage>
        <taxon>Bacteria</taxon>
        <taxon>Pseudomonadati</taxon>
        <taxon>Pseudomonadota</taxon>
        <taxon>Gammaproteobacteria</taxon>
        <taxon>Lysobacterales</taxon>
        <taxon>Rhodanobacteraceae</taxon>
        <taxon>Luteibacter</taxon>
    </lineage>
</organism>
<dbReference type="PROSITE" id="PS00356">
    <property type="entry name" value="HTH_LACI_1"/>
    <property type="match status" value="1"/>
</dbReference>
<evidence type="ECO:0000256" key="3">
    <source>
        <dbReference type="ARBA" id="ARBA00023163"/>
    </source>
</evidence>
<dbReference type="KEGG" id="lpy:FIV34_11180"/>
<dbReference type="Gene3D" id="3.40.50.2300">
    <property type="match status" value="2"/>
</dbReference>
<dbReference type="AlphaFoldDB" id="A0A4Y5Z475"/>
<dbReference type="CDD" id="cd06307">
    <property type="entry name" value="PBP1_sugar_binding"/>
    <property type="match status" value="1"/>
</dbReference>
<dbReference type="GO" id="GO:0003700">
    <property type="term" value="F:DNA-binding transcription factor activity"/>
    <property type="evidence" value="ECO:0007669"/>
    <property type="project" value="TreeGrafter"/>
</dbReference>
<dbReference type="Pfam" id="PF13407">
    <property type="entry name" value="Peripla_BP_4"/>
    <property type="match status" value="1"/>
</dbReference>
<accession>A0A4Y5Z475</accession>
<keyword evidence="3" id="KW-0804">Transcription</keyword>
<evidence type="ECO:0000259" key="4">
    <source>
        <dbReference type="PROSITE" id="PS50932"/>
    </source>
</evidence>
<reference evidence="5 6" key="1">
    <citation type="submission" date="2019-06" db="EMBL/GenBank/DDBJ databases">
        <title>A complete genome sequence for Luteibacter pinisoli MAH-14.</title>
        <authorList>
            <person name="Baltrus D.A."/>
        </authorList>
    </citation>
    <scope>NUCLEOTIDE SEQUENCE [LARGE SCALE GENOMIC DNA]</scope>
    <source>
        <strain evidence="5 6">MAH-14</strain>
    </source>
</reference>
<sequence length="341" mass="37398">MPKQKTRIVDLASAARVSPATVDRVLNGRGGVSERAQSLVLEAAKRLKINRVIETPPARWLNVPILMQSPTIHFYKELARRFGDHEMAMHQLKVRCAVHTFDSIIPANIAEQIEALARHADALVLTTHDHPVVRDAVRRVASRCPVVTLASDIADSGRLAYVGTDTEAAGRLAGELMGRFLGPQGGPILLIKGYHHFRSHEQRERGFTQVLRQSFPNVRIIARGDSREDPGSTADITRDVLRAVPGLRGIYNTSVGDEGVADVLVAETKPHDVIFIGHDLTDSNRRLLELGHMDAVLDQNLAAQAARALQHVLARFGRAATPSPMLQPTSIVMRENLPDVA</sequence>
<protein>
    <submittedName>
        <fullName evidence="5">LacI family transcriptional regulator</fullName>
    </submittedName>
</protein>
<dbReference type="InterPro" id="IPR000843">
    <property type="entry name" value="HTH_LacI"/>
</dbReference>
<dbReference type="InterPro" id="IPR028082">
    <property type="entry name" value="Peripla_BP_I"/>
</dbReference>
<gene>
    <name evidence="5" type="ORF">FIV34_11180</name>
</gene>
<dbReference type="GO" id="GO:0055085">
    <property type="term" value="P:transmembrane transport"/>
    <property type="evidence" value="ECO:0007669"/>
    <property type="project" value="UniProtKB-ARBA"/>
</dbReference>
<keyword evidence="1" id="KW-0805">Transcription regulation</keyword>
<dbReference type="EMBL" id="CP041046">
    <property type="protein sequence ID" value="QDE39726.1"/>
    <property type="molecule type" value="Genomic_DNA"/>
</dbReference>
<dbReference type="OrthoDB" id="5756154at2"/>
<dbReference type="SUPFAM" id="SSF53822">
    <property type="entry name" value="Periplasmic binding protein-like I"/>
    <property type="match status" value="1"/>
</dbReference>
<dbReference type="CDD" id="cd01392">
    <property type="entry name" value="HTH_LacI"/>
    <property type="match status" value="1"/>
</dbReference>
<evidence type="ECO:0000256" key="2">
    <source>
        <dbReference type="ARBA" id="ARBA00023125"/>
    </source>
</evidence>
<dbReference type="PANTHER" id="PTHR30146">
    <property type="entry name" value="LACI-RELATED TRANSCRIPTIONAL REPRESSOR"/>
    <property type="match status" value="1"/>
</dbReference>
<dbReference type="GO" id="GO:0000976">
    <property type="term" value="F:transcription cis-regulatory region binding"/>
    <property type="evidence" value="ECO:0007669"/>
    <property type="project" value="TreeGrafter"/>
</dbReference>
<evidence type="ECO:0000313" key="5">
    <source>
        <dbReference type="EMBL" id="QDE39726.1"/>
    </source>
</evidence>
<dbReference type="InterPro" id="IPR025997">
    <property type="entry name" value="SBP_2_dom"/>
</dbReference>
<keyword evidence="2" id="KW-0238">DNA-binding</keyword>
<evidence type="ECO:0000256" key="1">
    <source>
        <dbReference type="ARBA" id="ARBA00023015"/>
    </source>
</evidence>
<proteinExistence type="predicted"/>
<dbReference type="Gene3D" id="1.10.260.40">
    <property type="entry name" value="lambda repressor-like DNA-binding domains"/>
    <property type="match status" value="1"/>
</dbReference>
<dbReference type="PANTHER" id="PTHR30146:SF152">
    <property type="entry name" value="TRANSCRIPTIONAL REGULATORY PROTEIN"/>
    <property type="match status" value="1"/>
</dbReference>
<name>A0A4Y5Z475_9GAMM</name>
<dbReference type="Proteomes" id="UP000316093">
    <property type="component" value="Chromosome"/>
</dbReference>
<dbReference type="SMART" id="SM00354">
    <property type="entry name" value="HTH_LACI"/>
    <property type="match status" value="1"/>
</dbReference>
<dbReference type="PROSITE" id="PS50932">
    <property type="entry name" value="HTH_LACI_2"/>
    <property type="match status" value="1"/>
</dbReference>
<keyword evidence="6" id="KW-1185">Reference proteome</keyword>
<evidence type="ECO:0000313" key="6">
    <source>
        <dbReference type="Proteomes" id="UP000316093"/>
    </source>
</evidence>
<dbReference type="Pfam" id="PF00356">
    <property type="entry name" value="LacI"/>
    <property type="match status" value="1"/>
</dbReference>